<keyword evidence="4" id="KW-1015">Disulfide bond</keyword>
<gene>
    <name evidence="8" type="ORF">DIABBA_LOCUS2232</name>
</gene>
<keyword evidence="5" id="KW-0325">Glycoprotein</keyword>
<evidence type="ECO:0000259" key="7">
    <source>
        <dbReference type="Pfam" id="PF00135"/>
    </source>
</evidence>
<feature type="domain" description="Carboxylesterase type B" evidence="7">
    <location>
        <begin position="35"/>
        <end position="541"/>
    </location>
</feature>
<evidence type="ECO:0000256" key="6">
    <source>
        <dbReference type="RuleBase" id="RU361235"/>
    </source>
</evidence>
<reference evidence="8" key="1">
    <citation type="submission" date="2022-01" db="EMBL/GenBank/DDBJ databases">
        <authorList>
            <person name="King R."/>
        </authorList>
    </citation>
    <scope>NUCLEOTIDE SEQUENCE</scope>
</reference>
<dbReference type="PANTHER" id="PTHR43142:SF1">
    <property type="entry name" value="CARBOXYLIC ESTER HYDROLASE"/>
    <property type="match status" value="1"/>
</dbReference>
<evidence type="ECO:0000256" key="1">
    <source>
        <dbReference type="ARBA" id="ARBA00005964"/>
    </source>
</evidence>
<evidence type="ECO:0000313" key="8">
    <source>
        <dbReference type="EMBL" id="CAG9828305.1"/>
    </source>
</evidence>
<keyword evidence="9" id="KW-1185">Reference proteome</keyword>
<dbReference type="PANTHER" id="PTHR43142">
    <property type="entry name" value="CARBOXYLIC ESTER HYDROLASE"/>
    <property type="match status" value="1"/>
</dbReference>
<dbReference type="InterPro" id="IPR019826">
    <property type="entry name" value="Carboxylesterase_B_AS"/>
</dbReference>
<dbReference type="OrthoDB" id="6685001at2759"/>
<evidence type="ECO:0000256" key="5">
    <source>
        <dbReference type="ARBA" id="ARBA00023180"/>
    </source>
</evidence>
<feature type="signal peptide" evidence="6">
    <location>
        <begin position="1"/>
        <end position="16"/>
    </location>
</feature>
<feature type="chain" id="PRO_5040541104" description="Carboxylic ester hydrolase" evidence="6">
    <location>
        <begin position="17"/>
        <end position="560"/>
    </location>
</feature>
<dbReference type="SUPFAM" id="SSF53474">
    <property type="entry name" value="alpha/beta-Hydrolases"/>
    <property type="match status" value="1"/>
</dbReference>
<evidence type="ECO:0000256" key="4">
    <source>
        <dbReference type="ARBA" id="ARBA00023157"/>
    </source>
</evidence>
<dbReference type="InterPro" id="IPR029058">
    <property type="entry name" value="AB_hydrolase_fold"/>
</dbReference>
<organism evidence="8 9">
    <name type="scientific">Diabrotica balteata</name>
    <name type="common">Banded cucumber beetle</name>
    <dbReference type="NCBI Taxonomy" id="107213"/>
    <lineage>
        <taxon>Eukaryota</taxon>
        <taxon>Metazoa</taxon>
        <taxon>Ecdysozoa</taxon>
        <taxon>Arthropoda</taxon>
        <taxon>Hexapoda</taxon>
        <taxon>Insecta</taxon>
        <taxon>Pterygota</taxon>
        <taxon>Neoptera</taxon>
        <taxon>Endopterygota</taxon>
        <taxon>Coleoptera</taxon>
        <taxon>Polyphaga</taxon>
        <taxon>Cucujiformia</taxon>
        <taxon>Chrysomeloidea</taxon>
        <taxon>Chrysomelidae</taxon>
        <taxon>Galerucinae</taxon>
        <taxon>Diabroticina</taxon>
        <taxon>Diabroticites</taxon>
        <taxon>Diabrotica</taxon>
    </lineage>
</organism>
<dbReference type="InterPro" id="IPR002018">
    <property type="entry name" value="CarbesteraseB"/>
</dbReference>
<dbReference type="EMBL" id="OU898285">
    <property type="protein sequence ID" value="CAG9828305.1"/>
    <property type="molecule type" value="Genomic_DNA"/>
</dbReference>
<dbReference type="EC" id="3.1.1.-" evidence="6"/>
<evidence type="ECO:0000313" key="9">
    <source>
        <dbReference type="Proteomes" id="UP001153709"/>
    </source>
</evidence>
<comment type="similarity">
    <text evidence="1 6">Belongs to the type-B carboxylesterase/lipase family.</text>
</comment>
<accession>A0A9N9SNF5</accession>
<dbReference type="AlphaFoldDB" id="A0A9N9SNF5"/>
<keyword evidence="3 6" id="KW-0378">Hydrolase</keyword>
<dbReference type="Gene3D" id="3.40.50.1820">
    <property type="entry name" value="alpha/beta hydrolase"/>
    <property type="match status" value="1"/>
</dbReference>
<dbReference type="GO" id="GO:0052689">
    <property type="term" value="F:carboxylic ester hydrolase activity"/>
    <property type="evidence" value="ECO:0007669"/>
    <property type="project" value="UniProtKB-KW"/>
</dbReference>
<protein>
    <recommendedName>
        <fullName evidence="6">Carboxylic ester hydrolase</fullName>
        <ecNumber evidence="6">3.1.1.-</ecNumber>
    </recommendedName>
</protein>
<keyword evidence="2" id="KW-0719">Serine esterase</keyword>
<proteinExistence type="inferred from homology"/>
<dbReference type="PROSITE" id="PS00122">
    <property type="entry name" value="CARBOXYLESTERASE_B_1"/>
    <property type="match status" value="1"/>
</dbReference>
<dbReference type="Pfam" id="PF00135">
    <property type="entry name" value="COesterase"/>
    <property type="match status" value="1"/>
</dbReference>
<keyword evidence="6" id="KW-0732">Signal</keyword>
<evidence type="ECO:0000256" key="2">
    <source>
        <dbReference type="ARBA" id="ARBA00022487"/>
    </source>
</evidence>
<evidence type="ECO:0000256" key="3">
    <source>
        <dbReference type="ARBA" id="ARBA00022801"/>
    </source>
</evidence>
<sequence length="560" mass="63020">MYLRLAICCWLLYSFAQKGVNSLPGTAAKFEEDELIVELENLGKIRGHVLQSAEGKDFYAFQDIPYAEPPIGKNRFKPPKPHGPWEGILNTTSNNKVCPQQFLETKHMLSDLNEDEDCLVLNVYTPVKPSSNKSLPIFFWIHGGSYVYGAGSILFYNPKLLVDYDIIVVTINYRLGALGFLTTLDENIPANLALKDQLLALKWTHQNIHKFGGDPKKITVGGESAGSISAGFHLLSRSAKGLINGIIQQSGSPLCGVFYPTNDRKLAFEFGKTLNSSFTSAASSDLLELLQQASTSDILAVQSKLTSGRSVGFMDAITYKPVIEGTFNDDAFITEPMHGAVQDGHFNLVPILIGITSEESLMFLFEINESDIEKRAKYLDEDPKNLIGDYLNVAEQDRAAAGSILHTYYNYSTFTEDRTALIKYTSDEVFTRSVIRQAECASRYVPVYMYELSWLPEGSTDIGVPHSADLWYLWDTMAFGDNNEILRKPILKWWTNFIKYQNPTPVLDEELQNVIWPEVQPNAVKYLDINSQFTVKENPRNYYNLKSLLDSFIKPPYVSY</sequence>
<name>A0A9N9SNF5_DIABA</name>
<dbReference type="Proteomes" id="UP001153709">
    <property type="component" value="Chromosome 10"/>
</dbReference>